<accession>A0A8J4Y6L8</accession>
<name>A0A8J4Y6L8_CHIOP</name>
<protein>
    <submittedName>
        <fullName evidence="2">Uncharacterized protein</fullName>
    </submittedName>
</protein>
<reference evidence="2" key="1">
    <citation type="submission" date="2020-07" db="EMBL/GenBank/DDBJ databases">
        <title>The High-quality genome of the commercially important snow crab, Chionoecetes opilio.</title>
        <authorList>
            <person name="Jeong J.-H."/>
            <person name="Ryu S."/>
        </authorList>
    </citation>
    <scope>NUCLEOTIDE SEQUENCE</scope>
    <source>
        <strain evidence="2">MADBK_172401_WGS</strain>
        <tissue evidence="2">Digestive gland</tissue>
    </source>
</reference>
<dbReference type="Proteomes" id="UP000770661">
    <property type="component" value="Unassembled WGS sequence"/>
</dbReference>
<sequence>MTGPLFPSYIVTDRDGGRDPFFKHENHPYLLFGERGRRKGKKPIHQHFGPKTQEETPGSFELECRWCCVVNPPPVTGITTFDDYASGVFVPPIEATGNLYEIDVGLGRYPDNSIKKQPRERGKRGTKEGGRPDQGPRQLARFSCVTPKQGRTLPVLSEKIVPQTFPDGKQVLQIGAFSLQWHDPSMPPVTRRGRHKNCGPSTRCLESG</sequence>
<evidence type="ECO:0000313" key="2">
    <source>
        <dbReference type="EMBL" id="KAG0721647.1"/>
    </source>
</evidence>
<dbReference type="AlphaFoldDB" id="A0A8J4Y6L8"/>
<feature type="compositionally biased region" description="Basic and acidic residues" evidence="1">
    <location>
        <begin position="113"/>
        <end position="131"/>
    </location>
</feature>
<feature type="region of interest" description="Disordered" evidence="1">
    <location>
        <begin position="110"/>
        <end position="138"/>
    </location>
</feature>
<gene>
    <name evidence="2" type="ORF">GWK47_046053</name>
</gene>
<dbReference type="EMBL" id="JACEEZ010010748">
    <property type="protein sequence ID" value="KAG0721647.1"/>
    <property type="molecule type" value="Genomic_DNA"/>
</dbReference>
<feature type="region of interest" description="Disordered" evidence="1">
    <location>
        <begin position="183"/>
        <end position="208"/>
    </location>
</feature>
<organism evidence="2 3">
    <name type="scientific">Chionoecetes opilio</name>
    <name type="common">Atlantic snow crab</name>
    <name type="synonym">Cancer opilio</name>
    <dbReference type="NCBI Taxonomy" id="41210"/>
    <lineage>
        <taxon>Eukaryota</taxon>
        <taxon>Metazoa</taxon>
        <taxon>Ecdysozoa</taxon>
        <taxon>Arthropoda</taxon>
        <taxon>Crustacea</taxon>
        <taxon>Multicrustacea</taxon>
        <taxon>Malacostraca</taxon>
        <taxon>Eumalacostraca</taxon>
        <taxon>Eucarida</taxon>
        <taxon>Decapoda</taxon>
        <taxon>Pleocyemata</taxon>
        <taxon>Brachyura</taxon>
        <taxon>Eubrachyura</taxon>
        <taxon>Majoidea</taxon>
        <taxon>Majidae</taxon>
        <taxon>Chionoecetes</taxon>
    </lineage>
</organism>
<comment type="caution">
    <text evidence="2">The sequence shown here is derived from an EMBL/GenBank/DDBJ whole genome shotgun (WGS) entry which is preliminary data.</text>
</comment>
<dbReference type="OrthoDB" id="7237786at2759"/>
<evidence type="ECO:0000313" key="3">
    <source>
        <dbReference type="Proteomes" id="UP000770661"/>
    </source>
</evidence>
<keyword evidence="3" id="KW-1185">Reference proteome</keyword>
<proteinExistence type="predicted"/>
<evidence type="ECO:0000256" key="1">
    <source>
        <dbReference type="SAM" id="MobiDB-lite"/>
    </source>
</evidence>